<reference evidence="20 21" key="1">
    <citation type="submission" date="2015-09" db="EMBL/GenBank/DDBJ databases">
        <authorList>
            <consortium name="Pathogen Informatics"/>
        </authorList>
    </citation>
    <scope>NUCLEOTIDE SEQUENCE [LARGE SCALE GENOMIC DNA]</scope>
    <source>
        <strain evidence="8 20">2789STDY5834880</strain>
        <strain evidence="9 21">2789STDY5834946</strain>
    </source>
</reference>
<protein>
    <submittedName>
        <fullName evidence="10">GtrA family protein</fullName>
    </submittedName>
    <submittedName>
        <fullName evidence="9">GtrA-like protein</fullName>
    </submittedName>
</protein>
<evidence type="ECO:0000313" key="28">
    <source>
        <dbReference type="Proteomes" id="UP000475905"/>
    </source>
</evidence>
<gene>
    <name evidence="18" type="ORF">DW190_14410</name>
    <name evidence="17" type="ORF">DW794_00220</name>
    <name evidence="15" type="ORF">DWY26_21125</name>
    <name evidence="16" type="ORF">DXA49_11575</name>
    <name evidence="8" type="ORF">ERS852494_00440</name>
    <name evidence="9" type="ORF">ERS852558_01387</name>
    <name evidence="13" type="ORF">F2Y31_02080</name>
    <name evidence="12" type="ORF">F2Y35_01315</name>
    <name evidence="10" type="ORF">F2Y36_02310</name>
    <name evidence="11" type="ORF">F2Y39_01680</name>
    <name evidence="19" type="ORF">NXW23_04875</name>
    <name evidence="14" type="ORF">Q4469_18215</name>
</gene>
<keyword evidence="4 6" id="KW-1133">Transmembrane helix</keyword>
<dbReference type="EMBL" id="QRUO01000032">
    <property type="protein sequence ID" value="RGR66249.1"/>
    <property type="molecule type" value="Genomic_DNA"/>
</dbReference>
<evidence type="ECO:0000313" key="26">
    <source>
        <dbReference type="Proteomes" id="UP000368418"/>
    </source>
</evidence>
<dbReference type="RefSeq" id="WP_005677032.1">
    <property type="nucleotide sequence ID" value="NZ_CABMOQ010000018.1"/>
</dbReference>
<dbReference type="EMBL" id="QRKD01000014">
    <property type="protein sequence ID" value="RHH88294.1"/>
    <property type="molecule type" value="Genomic_DNA"/>
</dbReference>
<evidence type="ECO:0000313" key="20">
    <source>
        <dbReference type="Proteomes" id="UP000095657"/>
    </source>
</evidence>
<dbReference type="EMBL" id="QSCS01000016">
    <property type="protein sequence ID" value="RGY25321.1"/>
    <property type="molecule type" value="Genomic_DNA"/>
</dbReference>
<evidence type="ECO:0000313" key="18">
    <source>
        <dbReference type="EMBL" id="RHH88294.1"/>
    </source>
</evidence>
<dbReference type="EMBL" id="QSJD01000001">
    <property type="protein sequence ID" value="RHD53561.1"/>
    <property type="molecule type" value="Genomic_DNA"/>
</dbReference>
<dbReference type="Proteomes" id="UP000284205">
    <property type="component" value="Unassembled WGS sequence"/>
</dbReference>
<dbReference type="InterPro" id="IPR007267">
    <property type="entry name" value="GtrA_DPMS_TM"/>
</dbReference>
<dbReference type="Proteomes" id="UP000491168">
    <property type="component" value="Unassembled WGS sequence"/>
</dbReference>
<comment type="similarity">
    <text evidence="2">Belongs to the GtrA family.</text>
</comment>
<dbReference type="KEGG" id="bcac:CGC64_04535"/>
<evidence type="ECO:0000313" key="23">
    <source>
        <dbReference type="Proteomes" id="UP000284205"/>
    </source>
</evidence>
<feature type="transmembrane region" description="Helical" evidence="6">
    <location>
        <begin position="43"/>
        <end position="61"/>
    </location>
</feature>
<feature type="transmembrane region" description="Helical" evidence="6">
    <location>
        <begin position="12"/>
        <end position="31"/>
    </location>
</feature>
<evidence type="ECO:0000256" key="2">
    <source>
        <dbReference type="ARBA" id="ARBA00009399"/>
    </source>
</evidence>
<evidence type="ECO:0000313" key="14">
    <source>
        <dbReference type="EMBL" id="MDO6359583.1"/>
    </source>
</evidence>
<evidence type="ECO:0000313" key="25">
    <source>
        <dbReference type="Proteomes" id="UP000284689"/>
    </source>
</evidence>
<dbReference type="EMBL" id="VVYD01000001">
    <property type="protein sequence ID" value="KAA5504053.1"/>
    <property type="molecule type" value="Genomic_DNA"/>
</dbReference>
<evidence type="ECO:0000313" key="11">
    <source>
        <dbReference type="EMBL" id="KAA5481381.1"/>
    </source>
</evidence>
<reference evidence="19" key="4">
    <citation type="submission" date="2022-08" db="EMBL/GenBank/DDBJ databases">
        <title>Genome Sequencing of Bacteroides fragilis Group Isolates with Nanopore Technology.</title>
        <authorList>
            <person name="Tisza M.J."/>
            <person name="Smith D."/>
            <person name="Dekker J.P."/>
        </authorList>
    </citation>
    <scope>NUCLEOTIDE SEQUENCE</scope>
    <source>
        <strain evidence="19">BFG-474</strain>
    </source>
</reference>
<dbReference type="Proteomes" id="UP001170023">
    <property type="component" value="Unassembled WGS sequence"/>
</dbReference>
<evidence type="ECO:0000256" key="5">
    <source>
        <dbReference type="ARBA" id="ARBA00023136"/>
    </source>
</evidence>
<dbReference type="EMBL" id="CZAI01000001">
    <property type="protein sequence ID" value="CUO65887.1"/>
    <property type="molecule type" value="Genomic_DNA"/>
</dbReference>
<accession>A0A174SIZ1</accession>
<evidence type="ECO:0000313" key="13">
    <source>
        <dbReference type="EMBL" id="KAA5504053.1"/>
    </source>
</evidence>
<dbReference type="Proteomes" id="UP000284431">
    <property type="component" value="Unassembled WGS sequence"/>
</dbReference>
<dbReference type="STRING" id="47678.ERS852494_00440"/>
<evidence type="ECO:0000313" key="9">
    <source>
        <dbReference type="EMBL" id="CUP94499.1"/>
    </source>
</evidence>
<evidence type="ECO:0000313" key="12">
    <source>
        <dbReference type="EMBL" id="KAA5495898.1"/>
    </source>
</evidence>
<evidence type="ECO:0000256" key="6">
    <source>
        <dbReference type="SAM" id="Phobius"/>
    </source>
</evidence>
<dbReference type="InterPro" id="IPR051401">
    <property type="entry name" value="GtrA_CellWall_Glycosyl"/>
</dbReference>
<dbReference type="EMBL" id="CP103166">
    <property type="protein sequence ID" value="UVQ97697.1"/>
    <property type="molecule type" value="Genomic_DNA"/>
</dbReference>
<dbReference type="Proteomes" id="UP000283512">
    <property type="component" value="Unassembled WGS sequence"/>
</dbReference>
<evidence type="ECO:0000313" key="17">
    <source>
        <dbReference type="EMBL" id="RHD53561.1"/>
    </source>
</evidence>
<evidence type="ECO:0000313" key="21">
    <source>
        <dbReference type="Proteomes" id="UP000095725"/>
    </source>
</evidence>
<dbReference type="Proteomes" id="UP000284689">
    <property type="component" value="Unassembled WGS sequence"/>
</dbReference>
<feature type="domain" description="GtrA/DPMS transmembrane" evidence="7">
    <location>
        <begin position="12"/>
        <end position="120"/>
    </location>
</feature>
<evidence type="ECO:0000259" key="7">
    <source>
        <dbReference type="Pfam" id="PF04138"/>
    </source>
</evidence>
<evidence type="ECO:0000313" key="8">
    <source>
        <dbReference type="EMBL" id="CUO65887.1"/>
    </source>
</evidence>
<dbReference type="Proteomes" id="UP001060260">
    <property type="component" value="Chromosome"/>
</dbReference>
<dbReference type="PANTHER" id="PTHR38459">
    <property type="entry name" value="PROPHAGE BACTOPRENOL-LINKED GLUCOSE TRANSLOCASE HOMOLOG"/>
    <property type="match status" value="1"/>
</dbReference>
<proteinExistence type="inferred from homology"/>
<reference evidence="26 27" key="3">
    <citation type="journal article" date="2019" name="Nat. Med.">
        <title>A library of human gut bacterial isolates paired with longitudinal multiomics data enables mechanistic microbiome research.</title>
        <authorList>
            <person name="Poyet M."/>
            <person name="Groussin M."/>
            <person name="Gibbons S.M."/>
            <person name="Avila-Pacheco J."/>
            <person name="Jiang X."/>
            <person name="Kearney S.M."/>
            <person name="Perrotta A.R."/>
            <person name="Berdy B."/>
            <person name="Zhao S."/>
            <person name="Lieberman T.D."/>
            <person name="Swanson P.K."/>
            <person name="Smith M."/>
            <person name="Roesemann S."/>
            <person name="Alexander J.E."/>
            <person name="Rich S.A."/>
            <person name="Livny J."/>
            <person name="Vlamakis H."/>
            <person name="Clish C."/>
            <person name="Bullock K."/>
            <person name="Deik A."/>
            <person name="Scott J."/>
            <person name="Pierce K.A."/>
            <person name="Xavier R.J."/>
            <person name="Alm E.J."/>
        </authorList>
    </citation>
    <scope>NUCLEOTIDE SEQUENCE [LARGE SCALE GENOMIC DNA]</scope>
    <source>
        <strain evidence="13 26">BIOML-A19</strain>
        <strain evidence="12 29">BIOML-A21</strain>
        <strain evidence="11 27">BIOML-A25</strain>
        <strain evidence="10 28">BIOML-A31</strain>
    </source>
</reference>
<evidence type="ECO:0000313" key="24">
    <source>
        <dbReference type="Proteomes" id="UP000284431"/>
    </source>
</evidence>
<evidence type="ECO:0000313" key="19">
    <source>
        <dbReference type="EMBL" id="UVQ97697.1"/>
    </source>
</evidence>
<evidence type="ECO:0000313" key="10">
    <source>
        <dbReference type="EMBL" id="KAA5465837.1"/>
    </source>
</evidence>
<dbReference type="GeneID" id="75112371"/>
<feature type="transmembrane region" description="Helical" evidence="6">
    <location>
        <begin position="73"/>
        <end position="94"/>
    </location>
</feature>
<keyword evidence="5 6" id="KW-0472">Membrane</keyword>
<dbReference type="AlphaFoldDB" id="A0A174SIZ1"/>
<dbReference type="EMBL" id="VVYP01000002">
    <property type="protein sequence ID" value="KAA5465837.1"/>
    <property type="molecule type" value="Genomic_DNA"/>
</dbReference>
<dbReference type="Proteomes" id="UP000095725">
    <property type="component" value="Unassembled WGS sequence"/>
</dbReference>
<evidence type="ECO:0000313" key="15">
    <source>
        <dbReference type="EMBL" id="RGR66249.1"/>
    </source>
</evidence>
<organism evidence="9 21">
    <name type="scientific">Bacteroides caccae</name>
    <dbReference type="NCBI Taxonomy" id="47678"/>
    <lineage>
        <taxon>Bacteria</taxon>
        <taxon>Pseudomonadati</taxon>
        <taxon>Bacteroidota</taxon>
        <taxon>Bacteroidia</taxon>
        <taxon>Bacteroidales</taxon>
        <taxon>Bacteroidaceae</taxon>
        <taxon>Bacteroides</taxon>
    </lineage>
</organism>
<dbReference type="Proteomes" id="UP000095657">
    <property type="component" value="Unassembled WGS sequence"/>
</dbReference>
<evidence type="ECO:0000313" key="16">
    <source>
        <dbReference type="EMBL" id="RGY25321.1"/>
    </source>
</evidence>
<dbReference type="GO" id="GO:0000271">
    <property type="term" value="P:polysaccharide biosynthetic process"/>
    <property type="evidence" value="ECO:0007669"/>
    <property type="project" value="InterPro"/>
</dbReference>
<name>A0A174SIZ1_9BACE</name>
<evidence type="ECO:0000313" key="27">
    <source>
        <dbReference type="Proteomes" id="UP000427825"/>
    </source>
</evidence>
<feature type="transmembrane region" description="Helical" evidence="6">
    <location>
        <begin position="100"/>
        <end position="121"/>
    </location>
</feature>
<evidence type="ECO:0000313" key="29">
    <source>
        <dbReference type="Proteomes" id="UP000491168"/>
    </source>
</evidence>
<evidence type="ECO:0000313" key="22">
    <source>
        <dbReference type="Proteomes" id="UP000283512"/>
    </source>
</evidence>
<dbReference type="EMBL" id="JAUONL010000020">
    <property type="protein sequence ID" value="MDO6359583.1"/>
    <property type="molecule type" value="Genomic_DNA"/>
</dbReference>
<reference evidence="22 23" key="2">
    <citation type="submission" date="2018-08" db="EMBL/GenBank/DDBJ databases">
        <title>A genome reference for cultivated species of the human gut microbiota.</title>
        <authorList>
            <person name="Zou Y."/>
            <person name="Xue W."/>
            <person name="Luo G."/>
        </authorList>
    </citation>
    <scope>NUCLEOTIDE SEQUENCE [LARGE SCALE GENOMIC DNA]</scope>
    <source>
        <strain evidence="15 23">AF24-29LB</strain>
        <strain evidence="18 22">AM16-49B</strain>
        <strain evidence="17 25">AM31-16AC</strain>
        <strain evidence="16 24">OF02-6LB</strain>
    </source>
</reference>
<dbReference type="Pfam" id="PF04138">
    <property type="entry name" value="GtrA_DPMS_TM"/>
    <property type="match status" value="1"/>
</dbReference>
<keyword evidence="3 6" id="KW-0812">Transmembrane</keyword>
<evidence type="ECO:0000256" key="1">
    <source>
        <dbReference type="ARBA" id="ARBA00004141"/>
    </source>
</evidence>
<evidence type="ECO:0000256" key="4">
    <source>
        <dbReference type="ARBA" id="ARBA00022989"/>
    </source>
</evidence>
<sequence>MKTKPLVKEFIRFGVVGVLATALHYGIYYFLQSFINVNVAYTTGYVISFIVNFYLTSYFTFGTTPSWKKLVGMGGAHLVNYLLHIILLNVFLYLGVSKAWAPVPVFAIAIPVNFLFVRFVFKHKKL</sequence>
<dbReference type="GO" id="GO:0005886">
    <property type="term" value="C:plasma membrane"/>
    <property type="evidence" value="ECO:0007669"/>
    <property type="project" value="TreeGrafter"/>
</dbReference>
<dbReference type="EMBL" id="VVYJ01000001">
    <property type="protein sequence ID" value="KAA5481381.1"/>
    <property type="molecule type" value="Genomic_DNA"/>
</dbReference>
<dbReference type="EMBL" id="CZBL01000004">
    <property type="protein sequence ID" value="CUP94499.1"/>
    <property type="molecule type" value="Genomic_DNA"/>
</dbReference>
<dbReference type="Proteomes" id="UP000368418">
    <property type="component" value="Unassembled WGS sequence"/>
</dbReference>
<dbReference type="PANTHER" id="PTHR38459:SF1">
    <property type="entry name" value="PROPHAGE BACTOPRENOL-LINKED GLUCOSE TRANSLOCASE HOMOLOG"/>
    <property type="match status" value="1"/>
</dbReference>
<dbReference type="Proteomes" id="UP000427825">
    <property type="component" value="Unassembled WGS sequence"/>
</dbReference>
<dbReference type="EMBL" id="VVYF01000001">
    <property type="protein sequence ID" value="KAA5495898.1"/>
    <property type="molecule type" value="Genomic_DNA"/>
</dbReference>
<evidence type="ECO:0000256" key="3">
    <source>
        <dbReference type="ARBA" id="ARBA00022692"/>
    </source>
</evidence>
<comment type="subcellular location">
    <subcellularLocation>
        <location evidence="1">Membrane</location>
        <topology evidence="1">Multi-pass membrane protein</topology>
    </subcellularLocation>
</comment>
<dbReference type="Proteomes" id="UP000475905">
    <property type="component" value="Unassembled WGS sequence"/>
</dbReference>
<reference evidence="14" key="5">
    <citation type="submission" date="2023-07" db="EMBL/GenBank/DDBJ databases">
        <title>Whole Genome Sequencing of Colonoscopy isolates.</title>
        <authorList>
            <person name="Surve S.V."/>
            <person name="Valls R.A."/>
            <person name="Barrak K.E."/>
            <person name="Gardner T.B."/>
            <person name="O'Toole G.A."/>
        </authorList>
    </citation>
    <scope>NUCLEOTIDE SEQUENCE</scope>
    <source>
        <strain evidence="14">GP0119</strain>
    </source>
</reference>